<dbReference type="KEGG" id="pace:A6070_02320"/>
<evidence type="ECO:0000313" key="5">
    <source>
        <dbReference type="EMBL" id="APG25024.1"/>
    </source>
</evidence>
<feature type="region of interest" description="Disordered" evidence="3">
    <location>
        <begin position="1"/>
        <end position="21"/>
    </location>
</feature>
<feature type="domain" description="Nudix hydrolase" evidence="4">
    <location>
        <begin position="136"/>
        <end position="278"/>
    </location>
</feature>
<dbReference type="InterPro" id="IPR020476">
    <property type="entry name" value="Nudix_hydrolase"/>
</dbReference>
<accession>A0A1L3GGC4</accession>
<dbReference type="PROSITE" id="PS51462">
    <property type="entry name" value="NUDIX"/>
    <property type="match status" value="1"/>
</dbReference>
<dbReference type="RefSeq" id="WP_072286873.1">
    <property type="nucleotide sequence ID" value="NZ_CP015455.1"/>
</dbReference>
<proteinExistence type="inferred from homology"/>
<evidence type="ECO:0000313" key="6">
    <source>
        <dbReference type="Proteomes" id="UP000182264"/>
    </source>
</evidence>
<gene>
    <name evidence="5" type="ORF">A7E75_08350</name>
</gene>
<keyword evidence="6" id="KW-1185">Reference proteome</keyword>
<name>A0A1L3GGC4_SYNAC</name>
<dbReference type="CDD" id="cd03670">
    <property type="entry name" value="NUDIX_ADPRase_Nudt9"/>
    <property type="match status" value="1"/>
</dbReference>
<dbReference type="Gene3D" id="3.90.79.10">
    <property type="entry name" value="Nucleoside Triphosphate Pyrophosphohydrolase"/>
    <property type="match status" value="1"/>
</dbReference>
<dbReference type="InterPro" id="IPR015797">
    <property type="entry name" value="NUDIX_hydrolase-like_dom_sf"/>
</dbReference>
<dbReference type="GO" id="GO:0047631">
    <property type="term" value="F:ADP-ribose diphosphatase activity"/>
    <property type="evidence" value="ECO:0007669"/>
    <property type="project" value="InterPro"/>
</dbReference>
<organism evidence="5 6">
    <name type="scientific">Syntrophotalea acetylenica</name>
    <name type="common">Pelobacter acetylenicus</name>
    <dbReference type="NCBI Taxonomy" id="29542"/>
    <lineage>
        <taxon>Bacteria</taxon>
        <taxon>Pseudomonadati</taxon>
        <taxon>Thermodesulfobacteriota</taxon>
        <taxon>Desulfuromonadia</taxon>
        <taxon>Desulfuromonadales</taxon>
        <taxon>Syntrophotaleaceae</taxon>
        <taxon>Syntrophotalea</taxon>
    </lineage>
</organism>
<dbReference type="PANTHER" id="PTHR13030">
    <property type="entry name" value="NUDIX HYDROLASE"/>
    <property type="match status" value="1"/>
</dbReference>
<dbReference type="PANTHER" id="PTHR13030:SF8">
    <property type="entry name" value="ADP-RIBOSE PYROPHOSPHATASE, MITOCHONDRIAL"/>
    <property type="match status" value="1"/>
</dbReference>
<dbReference type="PROSITE" id="PS00893">
    <property type="entry name" value="NUDIX_BOX"/>
    <property type="match status" value="1"/>
</dbReference>
<dbReference type="Pfam" id="PF25969">
    <property type="entry name" value="NUDT9_N"/>
    <property type="match status" value="1"/>
</dbReference>
<dbReference type="OrthoDB" id="9761969at2"/>
<dbReference type="STRING" id="29542.A6070_02320"/>
<comment type="similarity">
    <text evidence="2">Belongs to the Nudix hydrolase family.</text>
</comment>
<evidence type="ECO:0000259" key="4">
    <source>
        <dbReference type="PROSITE" id="PS51462"/>
    </source>
</evidence>
<evidence type="ECO:0000256" key="2">
    <source>
        <dbReference type="RuleBase" id="RU003476"/>
    </source>
</evidence>
<feature type="compositionally biased region" description="Basic and acidic residues" evidence="3">
    <location>
        <begin position="1"/>
        <end position="11"/>
    </location>
</feature>
<dbReference type="Proteomes" id="UP000182264">
    <property type="component" value="Chromosome"/>
</dbReference>
<dbReference type="InterPro" id="IPR000086">
    <property type="entry name" value="NUDIX_hydrolase_dom"/>
</dbReference>
<dbReference type="PRINTS" id="PR00502">
    <property type="entry name" value="NUDIXFAMILY"/>
</dbReference>
<evidence type="ECO:0000256" key="3">
    <source>
        <dbReference type="SAM" id="MobiDB-lite"/>
    </source>
</evidence>
<dbReference type="EMBL" id="CP015518">
    <property type="protein sequence ID" value="APG25024.1"/>
    <property type="molecule type" value="Genomic_DNA"/>
</dbReference>
<keyword evidence="1 2" id="KW-0378">Hydrolase</keyword>
<dbReference type="InterPro" id="IPR039989">
    <property type="entry name" value="NUDT9"/>
</dbReference>
<reference evidence="5 6" key="1">
    <citation type="journal article" date="2017" name="Genome Announc.">
        <title>Complete Genome Sequences of Two Acetylene-Fermenting Pelobacter acetylenicus Strains.</title>
        <authorList>
            <person name="Sutton J.M."/>
            <person name="Baesman S.M."/>
            <person name="Fierst J.L."/>
            <person name="Poret-Peterson A.T."/>
            <person name="Oremland R.S."/>
            <person name="Dunlap D.S."/>
            <person name="Akob D.M."/>
        </authorList>
    </citation>
    <scope>NUCLEOTIDE SEQUENCE [LARGE SCALE GENOMIC DNA]</scope>
    <source>
        <strain evidence="5 6">DSM 3247</strain>
    </source>
</reference>
<evidence type="ECO:0000256" key="1">
    <source>
        <dbReference type="ARBA" id="ARBA00022801"/>
    </source>
</evidence>
<sequence>MDKKPGCKEARPSVFASGGDPESRDWLAGDLHVYVEPWRARFEWPDGYPRRIKVPDALVDWDVDYPDYDPPYYVAPEVLANDRTRKEGGWADPEDIAMAEALPVQSFEGPIRFDAKGRPLNPRGRSGIAGRGLLGKWGVNYAADPIVTRINKQFGDVEMLAIQRKDNGLWAIPGGMVDAGEEVSRTLARELSEETGVSLDMNRGKLIYRGFVDDPRSTDHAWIETTVRHLHLSSEDAADLEPRAGSDARSVYWLPLTEKSLQKLYAGHGYFVVSALAQLLRDEPEALPKKMLAVLRSYYK</sequence>
<dbReference type="SUPFAM" id="SSF55811">
    <property type="entry name" value="Nudix"/>
    <property type="match status" value="1"/>
</dbReference>
<dbReference type="AlphaFoldDB" id="A0A1L3GGC4"/>
<dbReference type="InterPro" id="IPR020084">
    <property type="entry name" value="NUDIX_hydrolase_CS"/>
</dbReference>
<dbReference type="Pfam" id="PF00293">
    <property type="entry name" value="NUDIX"/>
    <property type="match status" value="1"/>
</dbReference>
<protein>
    <submittedName>
        <fullName evidence="5">NUDIX hydrolase</fullName>
    </submittedName>
</protein>